<protein>
    <submittedName>
        <fullName evidence="2">Putative F0F1-ATPase subunit (Ca2+/Mg2+ transporter)</fullName>
    </submittedName>
</protein>
<evidence type="ECO:0000256" key="1">
    <source>
        <dbReference type="SAM" id="Phobius"/>
    </source>
</evidence>
<organism evidence="2 3">
    <name type="scientific">Geothermobacter ehrlichii</name>
    <dbReference type="NCBI Taxonomy" id="213224"/>
    <lineage>
        <taxon>Bacteria</taxon>
        <taxon>Pseudomonadati</taxon>
        <taxon>Thermodesulfobacteriota</taxon>
        <taxon>Desulfuromonadia</taxon>
        <taxon>Desulfuromonadales</taxon>
        <taxon>Geothermobacteraceae</taxon>
        <taxon>Geothermobacter</taxon>
    </lineage>
</organism>
<keyword evidence="1" id="KW-0472">Membrane</keyword>
<dbReference type="OrthoDB" id="15401at2"/>
<gene>
    <name evidence="2" type="ORF">EDC39_11639</name>
</gene>
<dbReference type="RefSeq" id="WP_148896973.1">
    <property type="nucleotide sequence ID" value="NZ_VNIB01000016.1"/>
</dbReference>
<proteinExistence type="predicted"/>
<dbReference type="PROSITE" id="PS51257">
    <property type="entry name" value="PROKAR_LIPOPROTEIN"/>
    <property type="match status" value="1"/>
</dbReference>
<reference evidence="2 3" key="1">
    <citation type="submission" date="2019-07" db="EMBL/GenBank/DDBJ databases">
        <title>Genomic Encyclopedia of Type Strains, Phase IV (KMG-IV): sequencing the most valuable type-strain genomes for metagenomic binning, comparative biology and taxonomic classification.</title>
        <authorList>
            <person name="Goeker M."/>
        </authorList>
    </citation>
    <scope>NUCLEOTIDE SEQUENCE [LARGE SCALE GENOMIC DNA]</scope>
    <source>
        <strain evidence="2 3">SS015</strain>
    </source>
</reference>
<feature type="transmembrane region" description="Helical" evidence="1">
    <location>
        <begin position="48"/>
        <end position="66"/>
    </location>
</feature>
<name>A0A5D3WHJ4_9BACT</name>
<keyword evidence="1" id="KW-0812">Transmembrane</keyword>
<evidence type="ECO:0000313" key="2">
    <source>
        <dbReference type="EMBL" id="TYO95832.1"/>
    </source>
</evidence>
<dbReference type="AlphaFoldDB" id="A0A5D3WHJ4"/>
<keyword evidence="3" id="KW-1185">Reference proteome</keyword>
<dbReference type="EMBL" id="VNIB01000016">
    <property type="protein sequence ID" value="TYO95832.1"/>
    <property type="molecule type" value="Genomic_DNA"/>
</dbReference>
<dbReference type="Pfam" id="PF09527">
    <property type="entry name" value="ATPase_gene1"/>
    <property type="match status" value="1"/>
</dbReference>
<keyword evidence="1" id="KW-1133">Transmembrane helix</keyword>
<accession>A0A5D3WHJ4</accession>
<evidence type="ECO:0000313" key="3">
    <source>
        <dbReference type="Proteomes" id="UP000324159"/>
    </source>
</evidence>
<sequence>MGEDRRQLIRSLGFLSGVGISLVAACMIGLAIGYYLDRWLQTSPWMTLVWLGIGIVAGFRNVFILTQRELRRQKKSENDDQRHQDP</sequence>
<feature type="transmembrane region" description="Helical" evidence="1">
    <location>
        <begin position="12"/>
        <end position="36"/>
    </location>
</feature>
<comment type="caution">
    <text evidence="2">The sequence shown here is derived from an EMBL/GenBank/DDBJ whole genome shotgun (WGS) entry which is preliminary data.</text>
</comment>
<dbReference type="Proteomes" id="UP000324159">
    <property type="component" value="Unassembled WGS sequence"/>
</dbReference>
<dbReference type="InterPro" id="IPR032820">
    <property type="entry name" value="ATPase_put"/>
</dbReference>